<evidence type="ECO:0000313" key="5">
    <source>
        <dbReference type="Proteomes" id="UP000237819"/>
    </source>
</evidence>
<evidence type="ECO:0000256" key="1">
    <source>
        <dbReference type="SAM" id="Coils"/>
    </source>
</evidence>
<evidence type="ECO:0000259" key="3">
    <source>
        <dbReference type="Pfam" id="PF07607"/>
    </source>
</evidence>
<comment type="caution">
    <text evidence="4">The sequence shown here is derived from an EMBL/GenBank/DDBJ whole genome shotgun (WGS) entry which is preliminary data.</text>
</comment>
<dbReference type="InterPro" id="IPR011464">
    <property type="entry name" value="DUF1570"/>
</dbReference>
<dbReference type="RefSeq" id="WP_105334178.1">
    <property type="nucleotide sequence ID" value="NZ_PUHZ01000005.1"/>
</dbReference>
<dbReference type="EMBL" id="PUHZ01000005">
    <property type="protein sequence ID" value="PQO47290.1"/>
    <property type="molecule type" value="Genomic_DNA"/>
</dbReference>
<dbReference type="OrthoDB" id="241860at2"/>
<evidence type="ECO:0000256" key="2">
    <source>
        <dbReference type="SAM" id="SignalP"/>
    </source>
</evidence>
<reference evidence="4 5" key="1">
    <citation type="submission" date="2018-02" db="EMBL/GenBank/DDBJ databases">
        <title>Comparative genomes isolates from brazilian mangrove.</title>
        <authorList>
            <person name="Araujo J.E."/>
            <person name="Taketani R.G."/>
            <person name="Silva M.C.P."/>
            <person name="Loureco M.V."/>
            <person name="Andreote F.D."/>
        </authorList>
    </citation>
    <scope>NUCLEOTIDE SEQUENCE [LARGE SCALE GENOMIC DNA]</scope>
    <source>
        <strain evidence="4 5">Nap-Phe MGV</strain>
    </source>
</reference>
<feature type="coiled-coil region" evidence="1">
    <location>
        <begin position="238"/>
        <end position="298"/>
    </location>
</feature>
<sequence length="452" mass="52308">MLLRILTCSLLLGLASLVAAAESDSLTLTDGRTLYGMILSEQEDGVEFLEIVQPAGKPTFGVVRNYPHDQIRTAAKADDDARPRLLQRVERLRNHTQVEAENRETIELKQVQQDGVDYFVVTAEGYDFYSRLDEQLTRRMAVRIEQAARAYQHMIPPRTSSDTKLRVILFDDMQEYAEYTATFGAAVRNPAIFLPQSRLILVGTDFRQLQRQEKQASEEHQRQTAWWDQLRRELPDRLDAYRKKLAAAKAPAEEIEQEVVVRREAFRRQRQDALNRIRAVERTNAEALERAIDDATRRIYHEAFHAYIECFVFPVADYDVPIWLNEGLAQLFEHGQLEGDAFRIDAPPPALVAELKKRLASSDRPLLAELLDRDSASFVLTTSPHREQLDYALAWGLAWRLVFEERLFEGDRLERMVSGGQSRRERLETLLGKPLDQFEPQWRKYVEELPDR</sequence>
<evidence type="ECO:0000313" key="4">
    <source>
        <dbReference type="EMBL" id="PQO47290.1"/>
    </source>
</evidence>
<accession>A0A2S8GS92</accession>
<dbReference type="AlphaFoldDB" id="A0A2S8GS92"/>
<feature type="chain" id="PRO_5015517847" description="DUF1570 domain-containing protein" evidence="2">
    <location>
        <begin position="21"/>
        <end position="452"/>
    </location>
</feature>
<gene>
    <name evidence="4" type="ORF">C5Y93_04410</name>
</gene>
<organism evidence="4 5">
    <name type="scientific">Blastopirellula marina</name>
    <dbReference type="NCBI Taxonomy" id="124"/>
    <lineage>
        <taxon>Bacteria</taxon>
        <taxon>Pseudomonadati</taxon>
        <taxon>Planctomycetota</taxon>
        <taxon>Planctomycetia</taxon>
        <taxon>Pirellulales</taxon>
        <taxon>Pirellulaceae</taxon>
        <taxon>Blastopirellula</taxon>
    </lineage>
</organism>
<proteinExistence type="predicted"/>
<feature type="domain" description="DUF1570" evidence="3">
    <location>
        <begin position="299"/>
        <end position="404"/>
    </location>
</feature>
<feature type="signal peptide" evidence="2">
    <location>
        <begin position="1"/>
        <end position="20"/>
    </location>
</feature>
<protein>
    <recommendedName>
        <fullName evidence="3">DUF1570 domain-containing protein</fullName>
    </recommendedName>
</protein>
<dbReference type="Pfam" id="PF07607">
    <property type="entry name" value="DUF1570"/>
    <property type="match status" value="1"/>
</dbReference>
<name>A0A2S8GS92_9BACT</name>
<keyword evidence="1" id="KW-0175">Coiled coil</keyword>
<dbReference type="Proteomes" id="UP000237819">
    <property type="component" value="Unassembled WGS sequence"/>
</dbReference>
<keyword evidence="2" id="KW-0732">Signal</keyword>